<evidence type="ECO:0000256" key="5">
    <source>
        <dbReference type="ARBA" id="ARBA00012180"/>
    </source>
</evidence>
<dbReference type="Pfam" id="PF01693">
    <property type="entry name" value="Cauli_VI"/>
    <property type="match status" value="1"/>
</dbReference>
<comment type="subunit">
    <text evidence="4">Monomer.</text>
</comment>
<evidence type="ECO:0000259" key="11">
    <source>
        <dbReference type="PROSITE" id="PS50879"/>
    </source>
</evidence>
<evidence type="ECO:0000313" key="13">
    <source>
        <dbReference type="Proteomes" id="UP001597267"/>
    </source>
</evidence>
<keyword evidence="6" id="KW-0540">Nuclease</keyword>
<dbReference type="EC" id="3.1.26.4" evidence="5"/>
<keyword evidence="10" id="KW-0460">Magnesium</keyword>
<dbReference type="RefSeq" id="WP_125715787.1">
    <property type="nucleotide sequence ID" value="NZ_JBHTOP010000022.1"/>
</dbReference>
<dbReference type="PROSITE" id="PS50879">
    <property type="entry name" value="RNASE_H_1"/>
    <property type="match status" value="1"/>
</dbReference>
<evidence type="ECO:0000256" key="6">
    <source>
        <dbReference type="ARBA" id="ARBA00022722"/>
    </source>
</evidence>
<gene>
    <name evidence="12" type="ORF">ACFQ5M_08510</name>
</gene>
<dbReference type="Gene3D" id="3.30.420.10">
    <property type="entry name" value="Ribonuclease H-like superfamily/Ribonuclease H"/>
    <property type="match status" value="1"/>
</dbReference>
<organism evidence="12 13">
    <name type="scientific">Agrilactobacillus yilanensis</name>
    <dbReference type="NCBI Taxonomy" id="2485997"/>
    <lineage>
        <taxon>Bacteria</taxon>
        <taxon>Bacillati</taxon>
        <taxon>Bacillota</taxon>
        <taxon>Bacilli</taxon>
        <taxon>Lactobacillales</taxon>
        <taxon>Lactobacillaceae</taxon>
        <taxon>Agrilactobacillus</taxon>
    </lineage>
</organism>
<dbReference type="InterPro" id="IPR009027">
    <property type="entry name" value="Ribosomal_bL9/RNase_H1_N"/>
</dbReference>
<accession>A0ABW4J6Z0</accession>
<dbReference type="InterPro" id="IPR022892">
    <property type="entry name" value="RNaseHI"/>
</dbReference>
<dbReference type="InterPro" id="IPR050092">
    <property type="entry name" value="RNase_H"/>
</dbReference>
<dbReference type="InterPro" id="IPR002156">
    <property type="entry name" value="RNaseH_domain"/>
</dbReference>
<comment type="similarity">
    <text evidence="3">Belongs to the RNase H family.</text>
</comment>
<evidence type="ECO:0000256" key="3">
    <source>
        <dbReference type="ARBA" id="ARBA00005300"/>
    </source>
</evidence>
<dbReference type="InterPro" id="IPR011320">
    <property type="entry name" value="RNase_H1_N"/>
</dbReference>
<keyword evidence="13" id="KW-1185">Reference proteome</keyword>
<name>A0ABW4J6Z0_9LACO</name>
<dbReference type="PANTHER" id="PTHR10642:SF26">
    <property type="entry name" value="RIBONUCLEASE H1"/>
    <property type="match status" value="1"/>
</dbReference>
<protein>
    <recommendedName>
        <fullName evidence="5">ribonuclease H</fullName>
        <ecNumber evidence="5">3.1.26.4</ecNumber>
    </recommendedName>
</protein>
<evidence type="ECO:0000256" key="2">
    <source>
        <dbReference type="ARBA" id="ARBA00001946"/>
    </source>
</evidence>
<dbReference type="InterPro" id="IPR036397">
    <property type="entry name" value="RNaseH_sf"/>
</dbReference>
<dbReference type="InterPro" id="IPR037056">
    <property type="entry name" value="RNase_H1_N_sf"/>
</dbReference>
<comment type="catalytic activity">
    <reaction evidence="1">
        <text>Endonucleolytic cleavage to 5'-phosphomonoester.</text>
        <dbReference type="EC" id="3.1.26.4"/>
    </reaction>
</comment>
<dbReference type="PANTHER" id="PTHR10642">
    <property type="entry name" value="RIBONUCLEASE H1"/>
    <property type="match status" value="1"/>
</dbReference>
<dbReference type="Proteomes" id="UP001597267">
    <property type="component" value="Unassembled WGS sequence"/>
</dbReference>
<keyword evidence="8" id="KW-0255">Endonuclease</keyword>
<dbReference type="EMBL" id="JBHTOP010000022">
    <property type="protein sequence ID" value="MFD1672136.1"/>
    <property type="molecule type" value="Genomic_DNA"/>
</dbReference>
<dbReference type="SUPFAM" id="SSF55658">
    <property type="entry name" value="L9 N-domain-like"/>
    <property type="match status" value="1"/>
</dbReference>
<evidence type="ECO:0000256" key="7">
    <source>
        <dbReference type="ARBA" id="ARBA00022723"/>
    </source>
</evidence>
<dbReference type="Pfam" id="PF00075">
    <property type="entry name" value="RNase_H"/>
    <property type="match status" value="1"/>
</dbReference>
<keyword evidence="9" id="KW-0378">Hydrolase</keyword>
<sequence length="237" mass="26289">MAVKKYYAVARGRKVGIFTDWPTTERLVRGYQNARYKSFTDRASAEAFIQENQHSSRPQAVGKSAKPAKSAEVVDLTQATAVFFTDGGSRNTGNVAGGHVKATDKAAWAYLIEYQGQKIADSAGEYGATNNRMEIMALRNALQKFIALDLNHEKLIGILDSRYVLDAVNKGWLQGWQRRGFKKADGTPPLNVALWQEISQLLPAFTALTLTWTKGHATNTGNVYVDQLLNQTMDQMQ</sequence>
<evidence type="ECO:0000256" key="9">
    <source>
        <dbReference type="ARBA" id="ARBA00022801"/>
    </source>
</evidence>
<evidence type="ECO:0000256" key="8">
    <source>
        <dbReference type="ARBA" id="ARBA00022759"/>
    </source>
</evidence>
<comment type="cofactor">
    <cofactor evidence="2">
        <name>Mg(2+)</name>
        <dbReference type="ChEBI" id="CHEBI:18420"/>
    </cofactor>
</comment>
<evidence type="ECO:0000256" key="10">
    <source>
        <dbReference type="ARBA" id="ARBA00022842"/>
    </source>
</evidence>
<evidence type="ECO:0000313" key="12">
    <source>
        <dbReference type="EMBL" id="MFD1672136.1"/>
    </source>
</evidence>
<feature type="domain" description="RNase H type-1" evidence="11">
    <location>
        <begin position="77"/>
        <end position="234"/>
    </location>
</feature>
<proteinExistence type="inferred from homology"/>
<dbReference type="Gene3D" id="3.40.970.10">
    <property type="entry name" value="Ribonuclease H1, N-terminal domain"/>
    <property type="match status" value="1"/>
</dbReference>
<dbReference type="CDD" id="cd09278">
    <property type="entry name" value="RNase_HI_prokaryote_like"/>
    <property type="match status" value="1"/>
</dbReference>
<evidence type="ECO:0000256" key="4">
    <source>
        <dbReference type="ARBA" id="ARBA00011245"/>
    </source>
</evidence>
<comment type="caution">
    <text evidence="12">The sequence shown here is derived from an EMBL/GenBank/DDBJ whole genome shotgun (WGS) entry which is preliminary data.</text>
</comment>
<dbReference type="InterPro" id="IPR012337">
    <property type="entry name" value="RNaseH-like_sf"/>
</dbReference>
<keyword evidence="7" id="KW-0479">Metal-binding</keyword>
<reference evidence="13" key="1">
    <citation type="journal article" date="2019" name="Int. J. Syst. Evol. Microbiol.">
        <title>The Global Catalogue of Microorganisms (GCM) 10K type strain sequencing project: providing services to taxonomists for standard genome sequencing and annotation.</title>
        <authorList>
            <consortium name="The Broad Institute Genomics Platform"/>
            <consortium name="The Broad Institute Genome Sequencing Center for Infectious Disease"/>
            <person name="Wu L."/>
            <person name="Ma J."/>
        </authorList>
    </citation>
    <scope>NUCLEOTIDE SEQUENCE [LARGE SCALE GENOMIC DNA]</scope>
    <source>
        <strain evidence="13">CCM 8896</strain>
    </source>
</reference>
<evidence type="ECO:0000256" key="1">
    <source>
        <dbReference type="ARBA" id="ARBA00000077"/>
    </source>
</evidence>
<dbReference type="SUPFAM" id="SSF53098">
    <property type="entry name" value="Ribonuclease H-like"/>
    <property type="match status" value="1"/>
</dbReference>